<proteinExistence type="predicted"/>
<gene>
    <name evidence="1" type="ORF">ABOZ73_06410</name>
</gene>
<evidence type="ECO:0000313" key="1">
    <source>
        <dbReference type="EMBL" id="XDO98734.1"/>
    </source>
</evidence>
<dbReference type="AlphaFoldDB" id="A0AB39KZQ4"/>
<dbReference type="RefSeq" id="WP_369062604.1">
    <property type="nucleotide sequence ID" value="NZ_CP158375.1"/>
</dbReference>
<sequence>MVKLGVLAAVAIALALLFGATTKALDILNRLCVATSICEWPARKT</sequence>
<name>A0AB39KZQ4_9CAUL</name>
<protein>
    <submittedName>
        <fullName evidence="1">Uncharacterized protein</fullName>
    </submittedName>
</protein>
<dbReference type="EMBL" id="CP158375">
    <property type="protein sequence ID" value="XDO98734.1"/>
    <property type="molecule type" value="Genomic_DNA"/>
</dbReference>
<reference evidence="1" key="1">
    <citation type="submission" date="2024-06" db="EMBL/GenBank/DDBJ databases">
        <title>Caulobacter inopinatus, sp. nov.</title>
        <authorList>
            <person name="Donachie S.P."/>
        </authorList>
    </citation>
    <scope>NUCLEOTIDE SEQUENCE</scope>
    <source>
        <strain evidence="1">73W</strain>
    </source>
</reference>
<accession>A0AB39KZQ4</accession>
<organism evidence="1">
    <name type="scientific">Caulobacter sp. 73W</name>
    <dbReference type="NCBI Taxonomy" id="3161137"/>
    <lineage>
        <taxon>Bacteria</taxon>
        <taxon>Pseudomonadati</taxon>
        <taxon>Pseudomonadota</taxon>
        <taxon>Alphaproteobacteria</taxon>
        <taxon>Caulobacterales</taxon>
        <taxon>Caulobacteraceae</taxon>
        <taxon>Caulobacter</taxon>
    </lineage>
</organism>